<protein>
    <recommendedName>
        <fullName evidence="3">WG repeat-containing protein</fullName>
    </recommendedName>
</protein>
<name>A0ABY2RU50_9PSEU</name>
<keyword evidence="2" id="KW-1185">Reference proteome</keyword>
<dbReference type="EMBL" id="SWMS01000049">
    <property type="protein sequence ID" value="TKG58888.1"/>
    <property type="molecule type" value="Genomic_DNA"/>
</dbReference>
<dbReference type="RefSeq" id="WP_137097417.1">
    <property type="nucleotide sequence ID" value="NZ_SWMS01000049.1"/>
</dbReference>
<proteinExistence type="predicted"/>
<evidence type="ECO:0000313" key="2">
    <source>
        <dbReference type="Proteomes" id="UP000309992"/>
    </source>
</evidence>
<evidence type="ECO:0008006" key="3">
    <source>
        <dbReference type="Google" id="ProtNLM"/>
    </source>
</evidence>
<accession>A0ABY2RU50</accession>
<comment type="caution">
    <text evidence="1">The sequence shown here is derived from an EMBL/GenBank/DDBJ whole genome shotgun (WGS) entry which is preliminary data.</text>
</comment>
<organism evidence="1 2">
    <name type="scientific">Prauserella endophytica</name>
    <dbReference type="NCBI Taxonomy" id="1592324"/>
    <lineage>
        <taxon>Bacteria</taxon>
        <taxon>Bacillati</taxon>
        <taxon>Actinomycetota</taxon>
        <taxon>Actinomycetes</taxon>
        <taxon>Pseudonocardiales</taxon>
        <taxon>Pseudonocardiaceae</taxon>
        <taxon>Prauserella</taxon>
        <taxon>Prauserella coralliicola group</taxon>
    </lineage>
</organism>
<evidence type="ECO:0000313" key="1">
    <source>
        <dbReference type="EMBL" id="TKG58888.1"/>
    </source>
</evidence>
<reference evidence="1 2" key="1">
    <citation type="journal article" date="2015" name="Antonie Van Leeuwenhoek">
        <title>Prauserella endophytica sp. nov., an endophytic actinobacterium isolated from Tamarix taklamakanensis.</title>
        <authorList>
            <person name="Liu J.M."/>
            <person name="Habden X."/>
            <person name="Guo L."/>
            <person name="Tuo L."/>
            <person name="Jiang Z.K."/>
            <person name="Liu S.W."/>
            <person name="Liu X.F."/>
            <person name="Chen L."/>
            <person name="Li R.F."/>
            <person name="Zhang Y.Q."/>
            <person name="Sun C.H."/>
        </authorList>
    </citation>
    <scope>NUCLEOTIDE SEQUENCE [LARGE SCALE GENOMIC DNA]</scope>
    <source>
        <strain evidence="1 2">CGMCC 4.7182</strain>
    </source>
</reference>
<sequence length="78" mass="8581">MIGYGDALCHIEDDGTVVVDRADTYIGIATDLLAHGAAALHFDDGHLVLDTAGHYRYRPILFDAEGRIVVCERIQPRD</sequence>
<gene>
    <name evidence="1" type="ORF">FCN18_37365</name>
</gene>
<dbReference type="Proteomes" id="UP000309992">
    <property type="component" value="Unassembled WGS sequence"/>
</dbReference>